<keyword evidence="3" id="KW-0597">Phosphoprotein</keyword>
<dbReference type="InterPro" id="IPR004358">
    <property type="entry name" value="Sig_transdc_His_kin-like_C"/>
</dbReference>
<keyword evidence="12" id="KW-1185">Reference proteome</keyword>
<dbReference type="Pfam" id="PF02518">
    <property type="entry name" value="HATPase_c"/>
    <property type="match status" value="1"/>
</dbReference>
<dbReference type="SMART" id="SM00091">
    <property type="entry name" value="PAS"/>
    <property type="match status" value="2"/>
</dbReference>
<dbReference type="CDD" id="cd00082">
    <property type="entry name" value="HisKA"/>
    <property type="match status" value="1"/>
</dbReference>
<dbReference type="GO" id="GO:0000155">
    <property type="term" value="F:phosphorelay sensor kinase activity"/>
    <property type="evidence" value="ECO:0007669"/>
    <property type="project" value="InterPro"/>
</dbReference>
<dbReference type="SUPFAM" id="SSF55785">
    <property type="entry name" value="PYP-like sensor domain (PAS domain)"/>
    <property type="match status" value="1"/>
</dbReference>
<dbReference type="SMART" id="SM00387">
    <property type="entry name" value="HATPase_c"/>
    <property type="match status" value="1"/>
</dbReference>
<name>A0A211ZIM5_9PROT</name>
<dbReference type="Gene3D" id="3.30.565.10">
    <property type="entry name" value="Histidine kinase-like ATPase, C-terminal domain"/>
    <property type="match status" value="1"/>
</dbReference>
<dbReference type="PANTHER" id="PTHR43065:SF10">
    <property type="entry name" value="PEROXIDE STRESS-ACTIVATED HISTIDINE KINASE MAK3"/>
    <property type="match status" value="1"/>
</dbReference>
<dbReference type="PRINTS" id="PR00344">
    <property type="entry name" value="BCTRLSENSOR"/>
</dbReference>
<proteinExistence type="predicted"/>
<evidence type="ECO:0000259" key="10">
    <source>
        <dbReference type="PROSITE" id="PS50109"/>
    </source>
</evidence>
<dbReference type="Pfam" id="PF00512">
    <property type="entry name" value="HisKA"/>
    <property type="match status" value="1"/>
</dbReference>
<dbReference type="InterPro" id="IPR003594">
    <property type="entry name" value="HATPase_dom"/>
</dbReference>
<dbReference type="InterPro" id="IPR036097">
    <property type="entry name" value="HisK_dim/P_sf"/>
</dbReference>
<evidence type="ECO:0000256" key="3">
    <source>
        <dbReference type="ARBA" id="ARBA00022553"/>
    </source>
</evidence>
<dbReference type="PANTHER" id="PTHR43065">
    <property type="entry name" value="SENSOR HISTIDINE KINASE"/>
    <property type="match status" value="1"/>
</dbReference>
<comment type="catalytic activity">
    <reaction evidence="1">
        <text>ATP + protein L-histidine = ADP + protein N-phospho-L-histidine.</text>
        <dbReference type="EC" id="2.7.13.3"/>
    </reaction>
</comment>
<dbReference type="SUPFAM" id="SSF47384">
    <property type="entry name" value="Homodimeric domain of signal transducing histidine kinase"/>
    <property type="match status" value="1"/>
</dbReference>
<dbReference type="InterPro" id="IPR000014">
    <property type="entry name" value="PAS"/>
</dbReference>
<evidence type="ECO:0000256" key="9">
    <source>
        <dbReference type="SAM" id="MobiDB-lite"/>
    </source>
</evidence>
<keyword evidence="7" id="KW-0067">ATP-binding</keyword>
<dbReference type="OrthoDB" id="9795133at2"/>
<dbReference type="Gene3D" id="1.10.287.130">
    <property type="match status" value="1"/>
</dbReference>
<dbReference type="InterPro" id="IPR035965">
    <property type="entry name" value="PAS-like_dom_sf"/>
</dbReference>
<keyword evidence="8" id="KW-0902">Two-component regulatory system</keyword>
<evidence type="ECO:0000256" key="7">
    <source>
        <dbReference type="ARBA" id="ARBA00022840"/>
    </source>
</evidence>
<dbReference type="InterPro" id="IPR005467">
    <property type="entry name" value="His_kinase_dom"/>
</dbReference>
<feature type="region of interest" description="Disordered" evidence="9">
    <location>
        <begin position="16"/>
        <end position="47"/>
    </location>
</feature>
<keyword evidence="4" id="KW-0808">Transferase</keyword>
<evidence type="ECO:0000256" key="5">
    <source>
        <dbReference type="ARBA" id="ARBA00022741"/>
    </source>
</evidence>
<keyword evidence="6" id="KW-0418">Kinase</keyword>
<dbReference type="Pfam" id="PF13426">
    <property type="entry name" value="PAS_9"/>
    <property type="match status" value="2"/>
</dbReference>
<evidence type="ECO:0000256" key="6">
    <source>
        <dbReference type="ARBA" id="ARBA00022777"/>
    </source>
</evidence>
<evidence type="ECO:0000256" key="1">
    <source>
        <dbReference type="ARBA" id="ARBA00000085"/>
    </source>
</evidence>
<feature type="domain" description="Histidine kinase" evidence="10">
    <location>
        <begin position="374"/>
        <end position="588"/>
    </location>
</feature>
<evidence type="ECO:0000313" key="12">
    <source>
        <dbReference type="Proteomes" id="UP000196655"/>
    </source>
</evidence>
<dbReference type="GO" id="GO:0005524">
    <property type="term" value="F:ATP binding"/>
    <property type="evidence" value="ECO:0007669"/>
    <property type="project" value="UniProtKB-KW"/>
</dbReference>
<dbReference type="Proteomes" id="UP000196655">
    <property type="component" value="Unassembled WGS sequence"/>
</dbReference>
<dbReference type="EMBL" id="NHON01000043">
    <property type="protein sequence ID" value="OWJ65111.1"/>
    <property type="molecule type" value="Genomic_DNA"/>
</dbReference>
<dbReference type="PROSITE" id="PS50109">
    <property type="entry name" value="HIS_KIN"/>
    <property type="match status" value="1"/>
</dbReference>
<comment type="caution">
    <text evidence="11">The sequence shown here is derived from an EMBL/GenBank/DDBJ whole genome shotgun (WGS) entry which is preliminary data.</text>
</comment>
<dbReference type="InterPro" id="IPR003661">
    <property type="entry name" value="HisK_dim/P_dom"/>
</dbReference>
<evidence type="ECO:0000256" key="4">
    <source>
        <dbReference type="ARBA" id="ARBA00022679"/>
    </source>
</evidence>
<keyword evidence="5" id="KW-0547">Nucleotide-binding</keyword>
<gene>
    <name evidence="11" type="ORF">BWR60_21195</name>
</gene>
<organism evidence="11 12">
    <name type="scientific">Inquilinus limosus</name>
    <dbReference type="NCBI Taxonomy" id="171674"/>
    <lineage>
        <taxon>Bacteria</taxon>
        <taxon>Pseudomonadati</taxon>
        <taxon>Pseudomonadota</taxon>
        <taxon>Alphaproteobacteria</taxon>
        <taxon>Rhodospirillales</taxon>
        <taxon>Rhodospirillaceae</taxon>
        <taxon>Inquilinus</taxon>
    </lineage>
</organism>
<reference evidence="12" key="1">
    <citation type="submission" date="2017-05" db="EMBL/GenBank/DDBJ databases">
        <authorList>
            <person name="Macchi M."/>
            <person name="Festa S."/>
            <person name="Coppotelli B.M."/>
            <person name="Morelli I.S."/>
        </authorList>
    </citation>
    <scope>NUCLEOTIDE SEQUENCE [LARGE SCALE GENOMIC DNA]</scope>
    <source>
        <strain evidence="12">I</strain>
    </source>
</reference>
<evidence type="ECO:0000256" key="8">
    <source>
        <dbReference type="ARBA" id="ARBA00023012"/>
    </source>
</evidence>
<evidence type="ECO:0000256" key="2">
    <source>
        <dbReference type="ARBA" id="ARBA00012438"/>
    </source>
</evidence>
<dbReference type="SMART" id="SM00388">
    <property type="entry name" value="HisKA"/>
    <property type="match status" value="1"/>
</dbReference>
<dbReference type="Gene3D" id="3.30.450.20">
    <property type="entry name" value="PAS domain"/>
    <property type="match status" value="1"/>
</dbReference>
<dbReference type="AlphaFoldDB" id="A0A211ZIM5"/>
<dbReference type="SUPFAM" id="SSF55874">
    <property type="entry name" value="ATPase domain of HSP90 chaperone/DNA topoisomerase II/histidine kinase"/>
    <property type="match status" value="1"/>
</dbReference>
<evidence type="ECO:0000313" key="11">
    <source>
        <dbReference type="EMBL" id="OWJ65111.1"/>
    </source>
</evidence>
<sequence length="594" mass="64970">MTARCSAISGRPWGRRTDLATSAAETHHRGADMDETLPSTDEPDFGIVSRPGVPCREVATWRLDIAGVRPFMSARLSGSGLCQADWVTEVLGRALVEDLNERSEHLLGGPSGRDEMIGRPIAEFWPPDSRADLAELIAEVATARPPRAERTRDIASLLLSHPVLTVRRLDNGARDTVIVTVTGPLKDHRSYWSVRASEERYRNLIRHLPNPLLRVDARAMVPIFTQLRTEGVHDLGAYLDAHPELIDLAKHSVRITEINPSAALLFGASSTAELIGPVTCLFEASPETARRVMIAHFDGRRSHAEVMKLRTLDGRLRDVQMAVTFPTPPEQLDVTVISLDDITDRLRTEAQLRQLQADFTRAARISTLGELATSIAHEVNQPLAAIFTNAETSLRWLSRDEPNLAKVIQLTTRIVASARHANEIVHRIRSATAKHTPECLPLDLNQVVNEALLFIRHNIETRSIQLLVRLGLGLPDVIGDRVQLQQVVVNLLVNSIQAIGQAGEGRIELSTGLGRDGEVAFVIRDNGPGIPEENLDRIFDGFFTTKEEGIGLGLAICQSIMAAHGGGIAASNSPEGGACFRLWLPAQRGAATQG</sequence>
<dbReference type="InterPro" id="IPR036890">
    <property type="entry name" value="HATPase_C_sf"/>
</dbReference>
<accession>A0A211ZIM5</accession>
<protein>
    <recommendedName>
        <fullName evidence="2">histidine kinase</fullName>
        <ecNumber evidence="2">2.7.13.3</ecNumber>
    </recommendedName>
</protein>
<dbReference type="CDD" id="cd00130">
    <property type="entry name" value="PAS"/>
    <property type="match status" value="1"/>
</dbReference>
<dbReference type="EC" id="2.7.13.3" evidence="2"/>